<comment type="caution">
    <text evidence="7">The sequence shown here is derived from an EMBL/GenBank/DDBJ whole genome shotgun (WGS) entry which is preliminary data.</text>
</comment>
<keyword evidence="1 6" id="KW-0963">Cytoplasm</keyword>
<dbReference type="GO" id="GO:0070043">
    <property type="term" value="F:rRNA (guanine-N7-)-methyltransferase activity"/>
    <property type="evidence" value="ECO:0007669"/>
    <property type="project" value="UniProtKB-UniRule"/>
</dbReference>
<evidence type="ECO:0000313" key="7">
    <source>
        <dbReference type="EMBL" id="PWK22185.1"/>
    </source>
</evidence>
<dbReference type="HAMAP" id="MF_00074">
    <property type="entry name" value="16SrRNA_methyltr_G"/>
    <property type="match status" value="1"/>
</dbReference>
<evidence type="ECO:0000256" key="5">
    <source>
        <dbReference type="ARBA" id="ARBA00022691"/>
    </source>
</evidence>
<name>A0A316DW87_9FLAO</name>
<feature type="binding site" evidence="6">
    <location>
        <position position="88"/>
    </location>
    <ligand>
        <name>S-adenosyl-L-methionine</name>
        <dbReference type="ChEBI" id="CHEBI:59789"/>
    </ligand>
</feature>
<comment type="function">
    <text evidence="6">Specifically methylates the N7 position of a guanine in 16S rRNA.</text>
</comment>
<keyword evidence="2 6" id="KW-0698">rRNA processing</keyword>
<sequence length="226" mass="26077">MGILYVLFLRNTKIGMKAEIVFKYFPNLTDNQQYQFKKLEDLYKDWNLKINVVSRKDIEELYLRHVLHSLGIARIQTFKPGSEILDVGTGGGFPGIPLAILFPESKFTLVDSIGKKIKVVEEVVEGLQLENVTPVNSRVEELDKQFDFIVSRAVAVMPTFVHWVKGKIKKESVHDRRNGILYLKGGDLTEELKNYKSAQTFELSDYFTEDFFETKKIVYLPMKFKG</sequence>
<dbReference type="NCBIfam" id="TIGR00138">
    <property type="entry name" value="rsmG_gidB"/>
    <property type="match status" value="1"/>
</dbReference>
<dbReference type="AlphaFoldDB" id="A0A316DW87"/>
<dbReference type="InterPro" id="IPR003682">
    <property type="entry name" value="rRNA_ssu_MeTfrase_G"/>
</dbReference>
<accession>A0A316DW87</accession>
<dbReference type="PANTHER" id="PTHR31760:SF0">
    <property type="entry name" value="S-ADENOSYL-L-METHIONINE-DEPENDENT METHYLTRANSFERASES SUPERFAMILY PROTEIN"/>
    <property type="match status" value="1"/>
</dbReference>
<evidence type="ECO:0000256" key="2">
    <source>
        <dbReference type="ARBA" id="ARBA00022552"/>
    </source>
</evidence>
<gene>
    <name evidence="6" type="primary">rsmG</name>
    <name evidence="7" type="ORF">LX92_03102</name>
</gene>
<organism evidence="7 8">
    <name type="scientific">Maribacter polysiphoniae</name>
    <dbReference type="NCBI Taxonomy" id="429344"/>
    <lineage>
        <taxon>Bacteria</taxon>
        <taxon>Pseudomonadati</taxon>
        <taxon>Bacteroidota</taxon>
        <taxon>Flavobacteriia</taxon>
        <taxon>Flavobacteriales</taxon>
        <taxon>Flavobacteriaceae</taxon>
        <taxon>Maribacter</taxon>
    </lineage>
</organism>
<dbReference type="Proteomes" id="UP000245667">
    <property type="component" value="Unassembled WGS sequence"/>
</dbReference>
<feature type="binding site" evidence="6">
    <location>
        <begin position="139"/>
        <end position="140"/>
    </location>
    <ligand>
        <name>S-adenosyl-L-methionine</name>
        <dbReference type="ChEBI" id="CHEBI:59789"/>
    </ligand>
</feature>
<dbReference type="InterPro" id="IPR029063">
    <property type="entry name" value="SAM-dependent_MTases_sf"/>
</dbReference>
<dbReference type="PANTHER" id="PTHR31760">
    <property type="entry name" value="S-ADENOSYL-L-METHIONINE-DEPENDENT METHYLTRANSFERASES SUPERFAMILY PROTEIN"/>
    <property type="match status" value="1"/>
</dbReference>
<evidence type="ECO:0000256" key="4">
    <source>
        <dbReference type="ARBA" id="ARBA00022679"/>
    </source>
</evidence>
<dbReference type="EMBL" id="QGGQ01000008">
    <property type="protein sequence ID" value="PWK22185.1"/>
    <property type="molecule type" value="Genomic_DNA"/>
</dbReference>
<proteinExistence type="inferred from homology"/>
<evidence type="ECO:0000313" key="8">
    <source>
        <dbReference type="Proteomes" id="UP000245667"/>
    </source>
</evidence>
<protein>
    <recommendedName>
        <fullName evidence="6">Ribosomal RNA small subunit methyltransferase G</fullName>
        <ecNumber evidence="6">2.1.1.-</ecNumber>
    </recommendedName>
    <alternativeName>
        <fullName evidence="6">16S rRNA 7-methylguanosine methyltransferase</fullName>
        <shortName evidence="6">16S rRNA m7G methyltransferase</shortName>
    </alternativeName>
</protein>
<keyword evidence="5 6" id="KW-0949">S-adenosyl-L-methionine</keyword>
<evidence type="ECO:0000256" key="6">
    <source>
        <dbReference type="HAMAP-Rule" id="MF_00074"/>
    </source>
</evidence>
<dbReference type="CDD" id="cd02440">
    <property type="entry name" value="AdoMet_MTases"/>
    <property type="match status" value="1"/>
</dbReference>
<keyword evidence="3 6" id="KW-0489">Methyltransferase</keyword>
<evidence type="ECO:0000256" key="3">
    <source>
        <dbReference type="ARBA" id="ARBA00022603"/>
    </source>
</evidence>
<dbReference type="SUPFAM" id="SSF53335">
    <property type="entry name" value="S-adenosyl-L-methionine-dependent methyltransferases"/>
    <property type="match status" value="1"/>
</dbReference>
<feature type="binding site" evidence="6">
    <location>
        <position position="152"/>
    </location>
    <ligand>
        <name>S-adenosyl-L-methionine</name>
        <dbReference type="ChEBI" id="CHEBI:59789"/>
    </ligand>
</feature>
<evidence type="ECO:0000256" key="1">
    <source>
        <dbReference type="ARBA" id="ARBA00022490"/>
    </source>
</evidence>
<feature type="binding site" evidence="6">
    <location>
        <position position="93"/>
    </location>
    <ligand>
        <name>S-adenosyl-L-methionine</name>
        <dbReference type="ChEBI" id="CHEBI:59789"/>
    </ligand>
</feature>
<comment type="subcellular location">
    <subcellularLocation>
        <location evidence="6">Cytoplasm</location>
    </subcellularLocation>
</comment>
<reference evidence="7 8" key="1">
    <citation type="submission" date="2018-05" db="EMBL/GenBank/DDBJ databases">
        <title>Genomic Encyclopedia of Archaeal and Bacterial Type Strains, Phase II (KMG-II): from individual species to whole genera.</title>
        <authorList>
            <person name="Goeker M."/>
        </authorList>
    </citation>
    <scope>NUCLEOTIDE SEQUENCE [LARGE SCALE GENOMIC DNA]</scope>
    <source>
        <strain evidence="7 8">DSM 23514</strain>
    </source>
</reference>
<dbReference type="PIRSF" id="PIRSF003078">
    <property type="entry name" value="GidB"/>
    <property type="match status" value="1"/>
</dbReference>
<dbReference type="Gene3D" id="3.40.50.150">
    <property type="entry name" value="Vaccinia Virus protein VP39"/>
    <property type="match status" value="1"/>
</dbReference>
<comment type="caution">
    <text evidence="6">Lacks conserved residue(s) required for the propagation of feature annotation.</text>
</comment>
<keyword evidence="4 6" id="KW-0808">Transferase</keyword>
<comment type="similarity">
    <text evidence="6">Belongs to the methyltransferase superfamily. RNA methyltransferase RsmG family.</text>
</comment>
<dbReference type="EC" id="2.1.1.-" evidence="6"/>
<dbReference type="Pfam" id="PF02527">
    <property type="entry name" value="GidB"/>
    <property type="match status" value="1"/>
</dbReference>
<dbReference type="GO" id="GO:0005829">
    <property type="term" value="C:cytosol"/>
    <property type="evidence" value="ECO:0007669"/>
    <property type="project" value="TreeGrafter"/>
</dbReference>